<dbReference type="InterPro" id="IPR002711">
    <property type="entry name" value="HNH"/>
</dbReference>
<keyword evidence="3" id="KW-0378">Hydrolase</keyword>
<dbReference type="GO" id="GO:0008270">
    <property type="term" value="F:zinc ion binding"/>
    <property type="evidence" value="ECO:0007669"/>
    <property type="project" value="InterPro"/>
</dbReference>
<keyword evidence="3" id="KW-0540">Nuclease</keyword>
<evidence type="ECO:0000256" key="1">
    <source>
        <dbReference type="SAM" id="MobiDB-lite"/>
    </source>
</evidence>
<feature type="region of interest" description="Disordered" evidence="1">
    <location>
        <begin position="1"/>
        <end position="37"/>
    </location>
</feature>
<dbReference type="CDD" id="cd00085">
    <property type="entry name" value="HNHc"/>
    <property type="match status" value="1"/>
</dbReference>
<evidence type="ECO:0000313" key="3">
    <source>
        <dbReference type="EMBL" id="MYG38775.1"/>
    </source>
</evidence>
<feature type="compositionally biased region" description="Basic and acidic residues" evidence="1">
    <location>
        <begin position="1"/>
        <end position="19"/>
    </location>
</feature>
<dbReference type="Gene3D" id="1.10.30.50">
    <property type="match status" value="1"/>
</dbReference>
<dbReference type="AlphaFoldDB" id="A0A6B1FAJ9"/>
<protein>
    <submittedName>
        <fullName evidence="3">HNH endonuclease</fullName>
    </submittedName>
</protein>
<feature type="domain" description="HNH" evidence="2">
    <location>
        <begin position="2"/>
        <end position="34"/>
    </location>
</feature>
<name>A0A6B1FAJ9_9SYNE</name>
<proteinExistence type="predicted"/>
<gene>
    <name evidence="3" type="ORF">F4162_07395</name>
</gene>
<keyword evidence="3" id="KW-0255">Endonuclease</keyword>
<dbReference type="EMBL" id="VYDO01000237">
    <property type="protein sequence ID" value="MYG38775.1"/>
    <property type="molecule type" value="Genomic_DNA"/>
</dbReference>
<comment type="caution">
    <text evidence="3">The sequence shown here is derived from an EMBL/GenBank/DDBJ whole genome shotgun (WGS) entry which is preliminary data.</text>
</comment>
<organism evidence="3">
    <name type="scientific">Synechococcus sp. SB0676_bin_10</name>
    <dbReference type="NCBI Taxonomy" id="2604869"/>
    <lineage>
        <taxon>Bacteria</taxon>
        <taxon>Bacillati</taxon>
        <taxon>Cyanobacteriota</taxon>
        <taxon>Cyanophyceae</taxon>
        <taxon>Synechococcales</taxon>
        <taxon>Synechococcaceae</taxon>
        <taxon>Synechococcus</taxon>
    </lineage>
</organism>
<dbReference type="Pfam" id="PF01844">
    <property type="entry name" value="HNH"/>
    <property type="match status" value="1"/>
</dbReference>
<evidence type="ECO:0000259" key="2">
    <source>
        <dbReference type="Pfam" id="PF01844"/>
    </source>
</evidence>
<sequence length="37" mass="4048">MMEVDHILPRSKGGTDHPDNLQLLCSGCNRSKGQDHG</sequence>
<dbReference type="InterPro" id="IPR003615">
    <property type="entry name" value="HNH_nuc"/>
</dbReference>
<accession>A0A6B1FAJ9</accession>
<dbReference type="GO" id="GO:0004519">
    <property type="term" value="F:endonuclease activity"/>
    <property type="evidence" value="ECO:0007669"/>
    <property type="project" value="UniProtKB-KW"/>
</dbReference>
<reference evidence="3" key="1">
    <citation type="submission" date="2019-09" db="EMBL/GenBank/DDBJ databases">
        <title>Characterisation of the sponge microbiome using genome-centric metagenomics.</title>
        <authorList>
            <person name="Engelberts J.P."/>
            <person name="Robbins S.J."/>
            <person name="De Goeij J.M."/>
            <person name="Aranda M."/>
            <person name="Bell S.C."/>
            <person name="Webster N.S."/>
        </authorList>
    </citation>
    <scope>NUCLEOTIDE SEQUENCE</scope>
    <source>
        <strain evidence="3">SB0676_bin_10</strain>
    </source>
</reference>
<dbReference type="GO" id="GO:0003676">
    <property type="term" value="F:nucleic acid binding"/>
    <property type="evidence" value="ECO:0007669"/>
    <property type="project" value="InterPro"/>
</dbReference>